<dbReference type="AlphaFoldDB" id="A0AAE0N3H2"/>
<dbReference type="PANTHER" id="PTHR24148">
    <property type="entry name" value="ANKYRIN REPEAT DOMAIN-CONTAINING PROTEIN 39 HOMOLOG-RELATED"/>
    <property type="match status" value="1"/>
</dbReference>
<dbReference type="InterPro" id="IPR010730">
    <property type="entry name" value="HET"/>
</dbReference>
<evidence type="ECO:0000313" key="3">
    <source>
        <dbReference type="Proteomes" id="UP001285441"/>
    </source>
</evidence>
<reference evidence="2" key="2">
    <citation type="submission" date="2023-06" db="EMBL/GenBank/DDBJ databases">
        <authorList>
            <consortium name="Lawrence Berkeley National Laboratory"/>
            <person name="Haridas S."/>
            <person name="Hensen N."/>
            <person name="Bonometti L."/>
            <person name="Westerberg I."/>
            <person name="Brannstrom I.O."/>
            <person name="Guillou S."/>
            <person name="Cros-Aarteil S."/>
            <person name="Calhoun S."/>
            <person name="Kuo A."/>
            <person name="Mondo S."/>
            <person name="Pangilinan J."/>
            <person name="Riley R."/>
            <person name="LaButti K."/>
            <person name="Andreopoulos B."/>
            <person name="Lipzen A."/>
            <person name="Chen C."/>
            <person name="Yanf M."/>
            <person name="Daum C."/>
            <person name="Ng V."/>
            <person name="Clum A."/>
            <person name="Steindorff A."/>
            <person name="Ohm R."/>
            <person name="Martin F."/>
            <person name="Silar P."/>
            <person name="Natvig D."/>
            <person name="Lalanne C."/>
            <person name="Gautier V."/>
            <person name="Ament-velasquez S.L."/>
            <person name="Kruys A."/>
            <person name="Hutchinson M.I."/>
            <person name="Powell A.J."/>
            <person name="Barry K."/>
            <person name="Miller A.N."/>
            <person name="Grigoriev I.V."/>
            <person name="Debuchy R."/>
            <person name="Gladieux P."/>
            <person name="Thoren M.H."/>
            <person name="Johannesson H."/>
        </authorList>
    </citation>
    <scope>NUCLEOTIDE SEQUENCE</scope>
    <source>
        <strain evidence="2">CBS 232.78</strain>
    </source>
</reference>
<dbReference type="EMBL" id="JAULSW010000011">
    <property type="protein sequence ID" value="KAK3368039.1"/>
    <property type="molecule type" value="Genomic_DNA"/>
</dbReference>
<sequence length="615" mass="68181">MPRVEWMRHVRKAGGHYRALSYAWGDPDITAPITVNDCLHHVTLNLQSALRHLRHDSVSVVLWVDAVCINQSHSGEKGIQVRQMGRIYRDARDVVVWLGEEADDSNLLLERIAESVEVDDPDSLPPFKGDDEDEPVRLARAFLAFSRRAWWTRLWVIQELILAKEVSFHCGHRAVSETKLRVNNLTQSTFSHLANQGIGSAPELVDASLMKSLGDMFRLVALRGQAMGAPAKDTAKSTLDQLVVKFSESHVSRPEDKIYALFGLATDADAYGVPDYSKDAATVYVDFARTIITGSGGLRLLLVAGLGSNALAIPSWVPDWTSRRYHSWVCCALLNLQATAGLGLKADFAISPDSRTLRIRGVICDTVCTIAPAPVAGQGSWLHPDAYFSAAGHPLLYSTDTNRPVTRLEALFRTILNDQSLDREPLDKEPKALHRAGATFLYGLGDGIIDEETPEHTPATEPAKAAGEQQCPDYISRFLRWTRQARNGRSNKQILELFLGELDSQSDLHKPWLESENDIGGSNYLEYQGGRSLVNNDSGGHLLETGGGLFGMASDLVQKGDVICVLFGCEMPFVMRRSGSKWTMVQSCFVFDLMRGEANDMIRKGKYQEQEFRVI</sequence>
<feature type="domain" description="Heterokaryon incompatibility" evidence="1">
    <location>
        <begin position="17"/>
        <end position="159"/>
    </location>
</feature>
<evidence type="ECO:0000259" key="1">
    <source>
        <dbReference type="Pfam" id="PF06985"/>
    </source>
</evidence>
<proteinExistence type="predicted"/>
<comment type="caution">
    <text evidence="2">The sequence shown here is derived from an EMBL/GenBank/DDBJ whole genome shotgun (WGS) entry which is preliminary data.</text>
</comment>
<reference evidence="2" key="1">
    <citation type="journal article" date="2023" name="Mol. Phylogenet. Evol.">
        <title>Genome-scale phylogeny and comparative genomics of the fungal order Sordariales.</title>
        <authorList>
            <person name="Hensen N."/>
            <person name="Bonometti L."/>
            <person name="Westerberg I."/>
            <person name="Brannstrom I.O."/>
            <person name="Guillou S."/>
            <person name="Cros-Aarteil S."/>
            <person name="Calhoun S."/>
            <person name="Haridas S."/>
            <person name="Kuo A."/>
            <person name="Mondo S."/>
            <person name="Pangilinan J."/>
            <person name="Riley R."/>
            <person name="LaButti K."/>
            <person name="Andreopoulos B."/>
            <person name="Lipzen A."/>
            <person name="Chen C."/>
            <person name="Yan M."/>
            <person name="Daum C."/>
            <person name="Ng V."/>
            <person name="Clum A."/>
            <person name="Steindorff A."/>
            <person name="Ohm R.A."/>
            <person name="Martin F."/>
            <person name="Silar P."/>
            <person name="Natvig D.O."/>
            <person name="Lalanne C."/>
            <person name="Gautier V."/>
            <person name="Ament-Velasquez S.L."/>
            <person name="Kruys A."/>
            <person name="Hutchinson M.I."/>
            <person name="Powell A.J."/>
            <person name="Barry K."/>
            <person name="Miller A.N."/>
            <person name="Grigoriev I.V."/>
            <person name="Debuchy R."/>
            <person name="Gladieux P."/>
            <person name="Hiltunen Thoren M."/>
            <person name="Johannesson H."/>
        </authorList>
    </citation>
    <scope>NUCLEOTIDE SEQUENCE</scope>
    <source>
        <strain evidence="2">CBS 232.78</strain>
    </source>
</reference>
<dbReference type="InterPro" id="IPR052895">
    <property type="entry name" value="HetReg/Transcr_Mod"/>
</dbReference>
<dbReference type="Pfam" id="PF06985">
    <property type="entry name" value="HET"/>
    <property type="match status" value="1"/>
</dbReference>
<gene>
    <name evidence="2" type="ORF">B0H63DRAFT_565863</name>
</gene>
<organism evidence="2 3">
    <name type="scientific">Podospora didyma</name>
    <dbReference type="NCBI Taxonomy" id="330526"/>
    <lineage>
        <taxon>Eukaryota</taxon>
        <taxon>Fungi</taxon>
        <taxon>Dikarya</taxon>
        <taxon>Ascomycota</taxon>
        <taxon>Pezizomycotina</taxon>
        <taxon>Sordariomycetes</taxon>
        <taxon>Sordariomycetidae</taxon>
        <taxon>Sordariales</taxon>
        <taxon>Podosporaceae</taxon>
        <taxon>Podospora</taxon>
    </lineage>
</organism>
<accession>A0AAE0N3H2</accession>
<evidence type="ECO:0000313" key="2">
    <source>
        <dbReference type="EMBL" id="KAK3368039.1"/>
    </source>
</evidence>
<dbReference type="PANTHER" id="PTHR24148:SF64">
    <property type="entry name" value="HETEROKARYON INCOMPATIBILITY DOMAIN-CONTAINING PROTEIN"/>
    <property type="match status" value="1"/>
</dbReference>
<protein>
    <submittedName>
        <fullName evidence="2">Heterokaryon incompatibility protein-domain-containing protein</fullName>
    </submittedName>
</protein>
<keyword evidence="3" id="KW-1185">Reference proteome</keyword>
<dbReference type="Proteomes" id="UP001285441">
    <property type="component" value="Unassembled WGS sequence"/>
</dbReference>
<name>A0AAE0N3H2_9PEZI</name>